<sequence>MTRPTPPVRGCPMCGGQSGVQFTLTESHAMGGRWGQVPQAGDSGLKVRCSLVACVDCGHRFRAQTLEALGAMARPGPADCPTRVL</sequence>
<organism evidence="1 2">
    <name type="scientific">Pseudomonas solani</name>
    <dbReference type="NCBI Taxonomy" id="2731552"/>
    <lineage>
        <taxon>Bacteria</taxon>
        <taxon>Pseudomonadati</taxon>
        <taxon>Pseudomonadota</taxon>
        <taxon>Gammaproteobacteria</taxon>
        <taxon>Pseudomonadales</taxon>
        <taxon>Pseudomonadaceae</taxon>
        <taxon>Pseudomonas</taxon>
    </lineage>
</organism>
<dbReference type="Proteomes" id="UP001064896">
    <property type="component" value="Chromosome"/>
</dbReference>
<accession>A0ABM7LEE5</accession>
<keyword evidence="2" id="KW-1185">Reference proteome</keyword>
<reference evidence="1" key="1">
    <citation type="submission" date="2020-05" db="EMBL/GenBank/DDBJ databases">
        <title>Complete genome sequence of Pseudomonas sp. Sm006.</title>
        <authorList>
            <person name="Takeuchi K."/>
            <person name="Someya N."/>
        </authorList>
    </citation>
    <scope>NUCLEOTIDE SEQUENCE</scope>
    <source>
        <strain evidence="1">Sm006</strain>
    </source>
</reference>
<gene>
    <name evidence="1" type="ORF">PSm6_44260</name>
</gene>
<proteinExistence type="predicted"/>
<dbReference type="EMBL" id="AP023081">
    <property type="protein sequence ID" value="BCD88019.1"/>
    <property type="molecule type" value="Genomic_DNA"/>
</dbReference>
<protein>
    <submittedName>
        <fullName evidence="1">Uncharacterized protein</fullName>
    </submittedName>
</protein>
<name>A0ABM7LEE5_9PSED</name>
<evidence type="ECO:0000313" key="1">
    <source>
        <dbReference type="EMBL" id="BCD88019.1"/>
    </source>
</evidence>
<evidence type="ECO:0000313" key="2">
    <source>
        <dbReference type="Proteomes" id="UP001064896"/>
    </source>
</evidence>